<evidence type="ECO:0000259" key="3">
    <source>
        <dbReference type="Pfam" id="PF17829"/>
    </source>
</evidence>
<dbReference type="Gene3D" id="1.20.58.2150">
    <property type="match status" value="1"/>
</dbReference>
<dbReference type="InterPro" id="IPR042301">
    <property type="entry name" value="GH115_sf"/>
</dbReference>
<comment type="caution">
    <text evidence="4">The sequence shown here is derived from an EMBL/GenBank/DDBJ whole genome shotgun (WGS) entry which is preliminary data.</text>
</comment>
<dbReference type="RefSeq" id="WP_371394459.1">
    <property type="nucleotide sequence ID" value="NZ_CP163421.1"/>
</dbReference>
<dbReference type="InterPro" id="IPR031924">
    <property type="entry name" value="GH115"/>
</dbReference>
<dbReference type="PANTHER" id="PTHR37842:SF2">
    <property type="entry name" value="GYLCOSYL HYDROLASE 115 C-TERMINAL DOMAIN-CONTAINING PROTEIN"/>
    <property type="match status" value="1"/>
</dbReference>
<dbReference type="Pfam" id="PF15979">
    <property type="entry name" value="Glyco_hydro_115"/>
    <property type="match status" value="1"/>
</dbReference>
<feature type="signal peptide" evidence="2">
    <location>
        <begin position="1"/>
        <end position="27"/>
    </location>
</feature>
<keyword evidence="2" id="KW-0732">Signal</keyword>
<dbReference type="InterPro" id="IPR029018">
    <property type="entry name" value="Hex-like_dom2"/>
</dbReference>
<sequence>MSICPISRGLVLPALLALLFLTGPVAAQHPVRGVCDGPAGVCAGSPPVSAFPLIVSGEPTVVRTDPGDYPGLLRAAQDLRDDLDRVSRGEIPVEITNLRRVDGRGMAVIAGVLGRNHDIDRLVEEGRLDVSGVAGEWEAYVQQVVDNPAPGIDRALVIAGSDMRGAIFGIYDLSERMGVSPWYWWADVPIERRSDLYVTEGRRAERPHVRYRGIFLNNENPALLGWVNETYGGFNHRFYGDVFELILRLRGNYLWSAMWGKAFYDEDALNPITAEAMGVVVGTTHHEPMLRAHIEWERYGTGEWNYRTNADNLQRFWREGITRLARHQTPVVLGMRGDGDEAMSDETEVELMERIVADQRAIIEEVTGRPASETPQMWALYKEVLDYYDEGMQMPDDVMILFANDNWGNIRRVPQPGEERAGGFGMYYHFDYVGGPRNYKWINTTQIARTWEQMNIAWEFGADQLWLVNVGDLKPMELPISHFLTHAWNPEAMTQDVMEGFTRGWAAQQFGEDHADDIAALLTGYTNYNSRRKPEMVGPDTYSLVNFDEAERILAEWDALAELADAVRERLDPEYHDAFVQLVWYPVIAAGNLNRLHIETARNRLYAAQGRVAANASADAVREAFERSHELDRIYEEDVADGRWVHMMAQTRISYTYWQQPEEDILPDLESVTPARGAVLGIAVEGDERAWPGADGTPALPVFYRYGRQTRHIDLFDRGISPARYTLAAGAPWVRLSQTQGRGDGRVAVSIDWDSAPEDEASAVISVTGPDRNVIEIEVRAVNPAIMPAEGAFVEADGFVAMEAAHFARAIDGESVEWRTVPNLGRTLSSVTLFPPTAEAVTPGGESPRLEYDIHLLEAGEVEVQVTLSPTLDFRGLGGLRYAVSIGDEVPQIINMHLDDSDATWERNVGNNSVVHTSRHTVEAGPQVLRIWMVDTGPVFQRIVIARGQLPQTYLGPPESWRGR</sequence>
<name>A0ABV9NB04_9PROT</name>
<feature type="domain" description="Gylcosyl hydrolase 115 C-terminal" evidence="3">
    <location>
        <begin position="793"/>
        <end position="959"/>
    </location>
</feature>
<dbReference type="Proteomes" id="UP001596024">
    <property type="component" value="Unassembled WGS sequence"/>
</dbReference>
<dbReference type="Gene3D" id="3.20.20.520">
    <property type="entry name" value="Glycosyl hydrolase family 115"/>
    <property type="match status" value="1"/>
</dbReference>
<gene>
    <name evidence="4" type="ORF">ACFPB0_00625</name>
</gene>
<keyword evidence="5" id="KW-1185">Reference proteome</keyword>
<organism evidence="4 5">
    <name type="scientific">Glycocaulis abyssi</name>
    <dbReference type="NCBI Taxonomy" id="1433403"/>
    <lineage>
        <taxon>Bacteria</taxon>
        <taxon>Pseudomonadati</taxon>
        <taxon>Pseudomonadota</taxon>
        <taxon>Alphaproteobacteria</taxon>
        <taxon>Maricaulales</taxon>
        <taxon>Maricaulaceae</taxon>
        <taxon>Glycocaulis</taxon>
    </lineage>
</organism>
<dbReference type="Gene3D" id="3.30.379.10">
    <property type="entry name" value="Chitobiase/beta-hexosaminidase domain 2-like"/>
    <property type="match status" value="1"/>
</dbReference>
<evidence type="ECO:0000313" key="5">
    <source>
        <dbReference type="Proteomes" id="UP001596024"/>
    </source>
</evidence>
<proteinExistence type="predicted"/>
<dbReference type="PANTHER" id="PTHR37842">
    <property type="match status" value="1"/>
</dbReference>
<evidence type="ECO:0000256" key="2">
    <source>
        <dbReference type="SAM" id="SignalP"/>
    </source>
</evidence>
<dbReference type="GO" id="GO:0016787">
    <property type="term" value="F:hydrolase activity"/>
    <property type="evidence" value="ECO:0007669"/>
    <property type="project" value="UniProtKB-KW"/>
</dbReference>
<feature type="chain" id="PRO_5045927738" evidence="2">
    <location>
        <begin position="28"/>
        <end position="964"/>
    </location>
</feature>
<keyword evidence="1 4" id="KW-0378">Hydrolase</keyword>
<dbReference type="InterPro" id="IPR041437">
    <property type="entry name" value="GH115_C"/>
</dbReference>
<dbReference type="Pfam" id="PF17829">
    <property type="entry name" value="GH115_C"/>
    <property type="match status" value="1"/>
</dbReference>
<accession>A0ABV9NB04</accession>
<evidence type="ECO:0000313" key="4">
    <source>
        <dbReference type="EMBL" id="MFC4723783.1"/>
    </source>
</evidence>
<protein>
    <submittedName>
        <fullName evidence="4">Glycosyl hydrolase 115 family protein</fullName>
    </submittedName>
</protein>
<dbReference type="Gene3D" id="2.60.120.1620">
    <property type="match status" value="1"/>
</dbReference>
<dbReference type="EMBL" id="JBHSGQ010000001">
    <property type="protein sequence ID" value="MFC4723783.1"/>
    <property type="molecule type" value="Genomic_DNA"/>
</dbReference>
<evidence type="ECO:0000256" key="1">
    <source>
        <dbReference type="ARBA" id="ARBA00022801"/>
    </source>
</evidence>
<reference evidence="5" key="1">
    <citation type="journal article" date="2019" name="Int. J. Syst. Evol. Microbiol.">
        <title>The Global Catalogue of Microorganisms (GCM) 10K type strain sequencing project: providing services to taxonomists for standard genome sequencing and annotation.</title>
        <authorList>
            <consortium name="The Broad Institute Genomics Platform"/>
            <consortium name="The Broad Institute Genome Sequencing Center for Infectious Disease"/>
            <person name="Wu L."/>
            <person name="Ma J."/>
        </authorList>
    </citation>
    <scope>NUCLEOTIDE SEQUENCE [LARGE SCALE GENOMIC DNA]</scope>
    <source>
        <strain evidence="5">CCUG 62981</strain>
    </source>
</reference>